<feature type="compositionally biased region" description="Low complexity" evidence="1">
    <location>
        <begin position="43"/>
        <end position="60"/>
    </location>
</feature>
<feature type="region of interest" description="Disordered" evidence="1">
    <location>
        <begin position="805"/>
        <end position="846"/>
    </location>
</feature>
<proteinExistence type="predicted"/>
<feature type="region of interest" description="Disordered" evidence="1">
    <location>
        <begin position="1"/>
        <end position="73"/>
    </location>
</feature>
<dbReference type="EMBL" id="AYSA01000026">
    <property type="protein sequence ID" value="ESZ98963.1"/>
    <property type="molecule type" value="Genomic_DNA"/>
</dbReference>
<feature type="region of interest" description="Disordered" evidence="1">
    <location>
        <begin position="267"/>
        <end position="319"/>
    </location>
</feature>
<keyword evidence="3" id="KW-1185">Reference proteome</keyword>
<dbReference type="HOGENOM" id="CLU_314018_0_0_1"/>
<feature type="region of interest" description="Disordered" evidence="1">
    <location>
        <begin position="450"/>
        <end position="475"/>
    </location>
</feature>
<sequence length="932" mass="100578">MITKFITPTRGSGGGHENHQGVLTDASSRVNRQRTKSLTTKPQYQYHYQHYFSSDHSSQSPHRRLRRNTSTRALRSIARYHQTRANRSPYDTSPHTPSKLSQVMIAEYDLAIADTPDIDTPPLTMPTKLALNKKLPPKPIFRLEDSPERRGLLDATDLNSSLQFPILQPKSAVKEVPVTELNSTKLVAEDLTFVVPSISNNSDADSDFEVGIAQIGTAYDASTISEVTPLSTNANMASPPIRHTNSSAKRREFNHAKFAITPSSSKAESFNLNVPTGGNRRTTSHGHIASPQNDGSPLPKKDRRGRSSLGNGEGNSLMSTDKVISHFSADRVSMEADEEPLVEINHSSNGPTDTSTQVTVDGTALVTDHENITQSASTQVTVHATTLDTDQDNITQSATEDVIDGPSPVTDQENITQSATEDVIDGPSPVTDQEDVTQGAIHSAVRAIAQSGTMGRSESQTTLGRQKKMVPPPSKRFARDADRTILGTSPSYSKVTTRVYMEDTIEEELPHVGHQAMTQKVSTAKPKGFKRVLTPRAGGSKTQADNNAAHSSDETNAAETKFARRKSSLPDSPENQTLKPLSLTVEKKRQSFTERLSKPTASSAARAKSHKSAPLAKSTTMTSVKNAGKGLKSRISGMMRTRRTSESVGTMDIAGPSFDNVPKDAATQHDIPVQTLEKVPELAPLVSEGDVSEEFAAFYSQMEYSSEKTAPAEQLTSAIEPTVNNSNGESGLISPQVIEASQEMINSPASVEESSPMSEAETNAIVEASPVSQSEIADRIQKLAIQDVSTPGLPLPTQGNARVQQIGGNTPSLDVQVAAGDGASDPPPNQAGNGGHADEVVPPPTPDEMLTELHLELAELRIALLAESDTSRRIVLGGYCVRLTNKIEAINKNRQLMLLLQIADESMIAEGSLVALNCMRFRNMMARDVSNN</sequence>
<feature type="compositionally biased region" description="Polar residues" evidence="1">
    <location>
        <begin position="450"/>
        <end position="464"/>
    </location>
</feature>
<gene>
    <name evidence="2" type="ORF">SBOR_0621</name>
</gene>
<reference evidence="2 3" key="1">
    <citation type="journal article" date="2014" name="Genome Announc.">
        <title>Draft genome sequence of Sclerotinia borealis, a psychrophilic plant pathogenic fungus.</title>
        <authorList>
            <person name="Mardanov A.V."/>
            <person name="Beletsky A.V."/>
            <person name="Kadnikov V.V."/>
            <person name="Ignatov A.N."/>
            <person name="Ravin N.V."/>
        </authorList>
    </citation>
    <scope>NUCLEOTIDE SEQUENCE [LARGE SCALE GENOMIC DNA]</scope>
    <source>
        <strain evidence="3">F-4157</strain>
    </source>
</reference>
<evidence type="ECO:0000256" key="1">
    <source>
        <dbReference type="SAM" id="MobiDB-lite"/>
    </source>
</evidence>
<accession>W9CS74</accession>
<name>W9CS74_SCLBF</name>
<feature type="region of interest" description="Disordered" evidence="1">
    <location>
        <begin position="510"/>
        <end position="627"/>
    </location>
</feature>
<feature type="compositionally biased region" description="Polar residues" evidence="1">
    <location>
        <begin position="25"/>
        <end position="42"/>
    </location>
</feature>
<dbReference type="OrthoDB" id="3542101at2759"/>
<feature type="compositionally biased region" description="Polar residues" evidence="1">
    <location>
        <begin position="569"/>
        <end position="579"/>
    </location>
</feature>
<evidence type="ECO:0000313" key="2">
    <source>
        <dbReference type="EMBL" id="ESZ98963.1"/>
    </source>
</evidence>
<feature type="compositionally biased region" description="Polar residues" evidence="1">
    <location>
        <begin position="267"/>
        <end position="281"/>
    </location>
</feature>
<dbReference type="AlphaFoldDB" id="W9CS74"/>
<evidence type="ECO:0000313" key="3">
    <source>
        <dbReference type="Proteomes" id="UP000019487"/>
    </source>
</evidence>
<feature type="compositionally biased region" description="Basic and acidic residues" evidence="1">
    <location>
        <begin position="585"/>
        <end position="597"/>
    </location>
</feature>
<feature type="compositionally biased region" description="Polar residues" evidence="1">
    <location>
        <begin position="308"/>
        <end position="319"/>
    </location>
</feature>
<feature type="compositionally biased region" description="Polar residues" evidence="1">
    <location>
        <begin position="540"/>
        <end position="558"/>
    </location>
</feature>
<protein>
    <submittedName>
        <fullName evidence="2">Uncharacterized protein</fullName>
    </submittedName>
</protein>
<dbReference type="Proteomes" id="UP000019487">
    <property type="component" value="Unassembled WGS sequence"/>
</dbReference>
<organism evidence="2 3">
    <name type="scientific">Sclerotinia borealis (strain F-4128)</name>
    <dbReference type="NCBI Taxonomy" id="1432307"/>
    <lineage>
        <taxon>Eukaryota</taxon>
        <taxon>Fungi</taxon>
        <taxon>Dikarya</taxon>
        <taxon>Ascomycota</taxon>
        <taxon>Pezizomycotina</taxon>
        <taxon>Leotiomycetes</taxon>
        <taxon>Helotiales</taxon>
        <taxon>Sclerotiniaceae</taxon>
        <taxon>Sclerotinia</taxon>
    </lineage>
</organism>
<comment type="caution">
    <text evidence="2">The sequence shown here is derived from an EMBL/GenBank/DDBJ whole genome shotgun (WGS) entry which is preliminary data.</text>
</comment>